<feature type="domain" description="ABC transporter" evidence="12">
    <location>
        <begin position="368"/>
        <end position="613"/>
    </location>
</feature>
<evidence type="ECO:0000256" key="6">
    <source>
        <dbReference type="ARBA" id="ARBA00022741"/>
    </source>
</evidence>
<accession>F4CY66</accession>
<evidence type="ECO:0000256" key="7">
    <source>
        <dbReference type="ARBA" id="ARBA00022840"/>
    </source>
</evidence>
<keyword evidence="10 11" id="KW-0472">Membrane</keyword>
<dbReference type="GO" id="GO:0016887">
    <property type="term" value="F:ATP hydrolysis activity"/>
    <property type="evidence" value="ECO:0007669"/>
    <property type="project" value="InterPro"/>
</dbReference>
<keyword evidence="4" id="KW-1003">Cell membrane</keyword>
<keyword evidence="8" id="KW-0029">Amino-acid transport</keyword>
<feature type="transmembrane region" description="Helical" evidence="11">
    <location>
        <begin position="313"/>
        <end position="333"/>
    </location>
</feature>
<dbReference type="GO" id="GO:0005886">
    <property type="term" value="C:plasma membrane"/>
    <property type="evidence" value="ECO:0007669"/>
    <property type="project" value="UniProtKB-SubCell"/>
</dbReference>
<feature type="transmembrane region" description="Helical" evidence="11">
    <location>
        <begin position="268"/>
        <end position="293"/>
    </location>
</feature>
<evidence type="ECO:0000256" key="10">
    <source>
        <dbReference type="ARBA" id="ARBA00023136"/>
    </source>
</evidence>
<dbReference type="HOGENOM" id="CLU_006313_3_0_11"/>
<dbReference type="eggNOG" id="COG4177">
    <property type="taxonomic scope" value="Bacteria"/>
</dbReference>
<organism evidence="13 14">
    <name type="scientific">Pseudonocardia dioxanivorans (strain ATCC 55486 / DSM 44775 / JCM 13855 / CB1190)</name>
    <dbReference type="NCBI Taxonomy" id="675635"/>
    <lineage>
        <taxon>Bacteria</taxon>
        <taxon>Bacillati</taxon>
        <taxon>Actinomycetota</taxon>
        <taxon>Actinomycetes</taxon>
        <taxon>Pseudonocardiales</taxon>
        <taxon>Pseudonocardiaceae</taxon>
        <taxon>Pseudonocardia</taxon>
    </lineage>
</organism>
<dbReference type="InterPro" id="IPR017871">
    <property type="entry name" value="ABC_transporter-like_CS"/>
</dbReference>
<dbReference type="SUPFAM" id="SSF52540">
    <property type="entry name" value="P-loop containing nucleoside triphosphate hydrolases"/>
    <property type="match status" value="1"/>
</dbReference>
<dbReference type="GO" id="GO:0005524">
    <property type="term" value="F:ATP binding"/>
    <property type="evidence" value="ECO:0007669"/>
    <property type="project" value="UniProtKB-KW"/>
</dbReference>
<evidence type="ECO:0000313" key="13">
    <source>
        <dbReference type="EMBL" id="AEA24688.1"/>
    </source>
</evidence>
<keyword evidence="3" id="KW-0813">Transport</keyword>
<dbReference type="PANTHER" id="PTHR43820:SF4">
    <property type="entry name" value="HIGH-AFFINITY BRANCHED-CHAIN AMINO ACID TRANSPORT ATP-BINDING PROTEIN LIVF"/>
    <property type="match status" value="1"/>
</dbReference>
<keyword evidence="14" id="KW-1185">Reference proteome</keyword>
<protein>
    <submittedName>
        <fullName evidence="13">ABC transporter related protein</fullName>
    </submittedName>
</protein>
<dbReference type="InterPro" id="IPR027417">
    <property type="entry name" value="P-loop_NTPase"/>
</dbReference>
<dbReference type="InterPro" id="IPR043428">
    <property type="entry name" value="LivM-like"/>
</dbReference>
<reference evidence="13 14" key="1">
    <citation type="journal article" date="2011" name="J. Bacteriol.">
        <title>Genome sequence of the 1,4-dioxane-degrading Pseudonocardia dioxanivorans strain CB1190.</title>
        <authorList>
            <person name="Sales C.M."/>
            <person name="Mahendra S."/>
            <person name="Grostern A."/>
            <person name="Parales R.E."/>
            <person name="Goodwin L.A."/>
            <person name="Woyke T."/>
            <person name="Nolan M."/>
            <person name="Lapidus A."/>
            <person name="Chertkov O."/>
            <person name="Ovchinnikova G."/>
            <person name="Sczyrba A."/>
            <person name="Alvarez-Cohen L."/>
        </authorList>
    </citation>
    <scope>NUCLEOTIDE SEQUENCE [LARGE SCALE GENOMIC DNA]</scope>
    <source>
        <strain evidence="14">ATCC 55486 / DSM 44775 / JCM 13855 / CB1190</strain>
    </source>
</reference>
<dbReference type="EMBL" id="CP002593">
    <property type="protein sequence ID" value="AEA24688.1"/>
    <property type="molecule type" value="Genomic_DNA"/>
</dbReference>
<dbReference type="STRING" id="675635.Psed_2484"/>
<keyword evidence="6" id="KW-0547">Nucleotide-binding</keyword>
<dbReference type="PANTHER" id="PTHR43820">
    <property type="entry name" value="HIGH-AFFINITY BRANCHED-CHAIN AMINO ACID TRANSPORT ATP-BINDING PROTEIN LIVF"/>
    <property type="match status" value="1"/>
</dbReference>
<dbReference type="SMART" id="SM00382">
    <property type="entry name" value="AAA"/>
    <property type="match status" value="1"/>
</dbReference>
<comment type="subcellular location">
    <subcellularLocation>
        <location evidence="1">Cell membrane</location>
        <topology evidence="1">Multi-pass membrane protein</topology>
    </subcellularLocation>
</comment>
<evidence type="ECO:0000256" key="3">
    <source>
        <dbReference type="ARBA" id="ARBA00022448"/>
    </source>
</evidence>
<dbReference type="InterPro" id="IPR001851">
    <property type="entry name" value="ABC_transp_permease"/>
</dbReference>
<evidence type="ECO:0000256" key="2">
    <source>
        <dbReference type="ARBA" id="ARBA00005417"/>
    </source>
</evidence>
<feature type="transmembrane region" description="Helical" evidence="11">
    <location>
        <begin position="82"/>
        <end position="101"/>
    </location>
</feature>
<dbReference type="InterPro" id="IPR003439">
    <property type="entry name" value="ABC_transporter-like_ATP-bd"/>
</dbReference>
<dbReference type="InterPro" id="IPR052156">
    <property type="entry name" value="BCAA_Transport_ATP-bd_LivF"/>
</dbReference>
<dbReference type="KEGG" id="pdx:Psed_2484"/>
<proteinExistence type="inferred from homology"/>
<sequence>MRRTATTPTADETSVARPVPGGRFRSWTSTFPRRLTLAAVVLVAVFVIAGEHQQSIAITVMIYAMCAMALTVLMGWAGQPSIMSAGLLIAGGYCAALLGTWAELPFLLVLVLVLVAGFVFGLLAALPARRLGGIYLLLSTLAIFYLITNVGNYVQTVEKAYAGFTLPYASIFGFDLDSPSRWFPVCAVVLFCVYEYFRYLRSTRIGRAWILLKEHPDAARVAGIRVQAYIGTAFATTTAFHFVAGALLANFIGSASYDSVTLLDSVNFIVMIVLGTIGSLPGAIIGAVIISAVPPLINTFFGSGNASGFVSDNLLAIELIVFALIGIVVLLDGPRRLVAALRRRRRAERTAVRRKAAPAEPGADPALLAVRDVSVTYAAGERAVLDVSMELAAGSATAVIGRNGAGKSSLLFAIVGFPPGSGGRITSGSVVWTPPSSSAPTDLTSLSITERCARGVVFVPAEGKVFDELSVEEHLREALAPGQGRPGSATSMAEILDIFPALAGRLRSSAGHLSGGERQQLALAAAIARSAELVVIDEASLGLSPVVISSLAPVLRRVSTEFARGLVIAEQDPRLAIAAADNVVLMDSGRVLHESAADAQLMHRIENVYLGRLAAEPTPPVSQH</sequence>
<evidence type="ECO:0000256" key="1">
    <source>
        <dbReference type="ARBA" id="ARBA00004651"/>
    </source>
</evidence>
<dbReference type="Pfam" id="PF00005">
    <property type="entry name" value="ABC_tran"/>
    <property type="match status" value="1"/>
</dbReference>
<comment type="similarity">
    <text evidence="2">Belongs to the ABC transporter superfamily.</text>
</comment>
<dbReference type="PROSITE" id="PS00211">
    <property type="entry name" value="ABC_TRANSPORTER_1"/>
    <property type="match status" value="1"/>
</dbReference>
<gene>
    <name evidence="13" type="ordered locus">Psed_2484</name>
</gene>
<evidence type="ECO:0000259" key="12">
    <source>
        <dbReference type="PROSITE" id="PS50893"/>
    </source>
</evidence>
<feature type="transmembrane region" description="Helical" evidence="11">
    <location>
        <begin position="31"/>
        <end position="50"/>
    </location>
</feature>
<evidence type="ECO:0000256" key="5">
    <source>
        <dbReference type="ARBA" id="ARBA00022692"/>
    </source>
</evidence>
<dbReference type="Gene3D" id="3.40.50.300">
    <property type="entry name" value="P-loop containing nucleotide triphosphate hydrolases"/>
    <property type="match status" value="1"/>
</dbReference>
<keyword evidence="9 11" id="KW-1133">Transmembrane helix</keyword>
<name>F4CY66_PSEUX</name>
<evidence type="ECO:0000313" key="14">
    <source>
        <dbReference type="Proteomes" id="UP000007809"/>
    </source>
</evidence>
<evidence type="ECO:0000256" key="9">
    <source>
        <dbReference type="ARBA" id="ARBA00022989"/>
    </source>
</evidence>
<evidence type="ECO:0000256" key="11">
    <source>
        <dbReference type="SAM" id="Phobius"/>
    </source>
</evidence>
<dbReference type="InterPro" id="IPR003593">
    <property type="entry name" value="AAA+_ATPase"/>
</dbReference>
<dbReference type="eggNOG" id="COG0410">
    <property type="taxonomic scope" value="Bacteria"/>
</dbReference>
<feature type="transmembrane region" description="Helical" evidence="11">
    <location>
        <begin position="133"/>
        <end position="154"/>
    </location>
</feature>
<keyword evidence="5 11" id="KW-0812">Transmembrane</keyword>
<keyword evidence="7" id="KW-0067">ATP-binding</keyword>
<feature type="transmembrane region" description="Helical" evidence="11">
    <location>
        <begin position="181"/>
        <end position="197"/>
    </location>
</feature>
<feature type="transmembrane region" description="Helical" evidence="11">
    <location>
        <begin position="56"/>
        <end position="75"/>
    </location>
</feature>
<dbReference type="Proteomes" id="UP000007809">
    <property type="component" value="Chromosome"/>
</dbReference>
<dbReference type="AlphaFoldDB" id="F4CY66"/>
<dbReference type="GO" id="GO:0015807">
    <property type="term" value="P:L-amino acid transport"/>
    <property type="evidence" value="ECO:0007669"/>
    <property type="project" value="TreeGrafter"/>
</dbReference>
<feature type="transmembrane region" description="Helical" evidence="11">
    <location>
        <begin position="107"/>
        <end position="126"/>
    </location>
</feature>
<dbReference type="Pfam" id="PF02653">
    <property type="entry name" value="BPD_transp_2"/>
    <property type="match status" value="1"/>
</dbReference>
<dbReference type="PROSITE" id="PS50893">
    <property type="entry name" value="ABC_TRANSPORTER_2"/>
    <property type="match status" value="1"/>
</dbReference>
<evidence type="ECO:0000256" key="8">
    <source>
        <dbReference type="ARBA" id="ARBA00022970"/>
    </source>
</evidence>
<dbReference type="CDD" id="cd06581">
    <property type="entry name" value="TM_PBP1_LivM_like"/>
    <property type="match status" value="1"/>
</dbReference>
<dbReference type="GO" id="GO:0015658">
    <property type="term" value="F:branched-chain amino acid transmembrane transporter activity"/>
    <property type="evidence" value="ECO:0007669"/>
    <property type="project" value="InterPro"/>
</dbReference>
<evidence type="ECO:0000256" key="4">
    <source>
        <dbReference type="ARBA" id="ARBA00022475"/>
    </source>
</evidence>